<reference evidence="2 3" key="1">
    <citation type="submission" date="2017-05" db="EMBL/GenBank/DDBJ databases">
        <title>Functional genome analysis of Paenibacillus pasadenensis strain R16: insights on endophytic life style and antifungal activity.</title>
        <authorList>
            <person name="Passera A."/>
            <person name="Marcolungo L."/>
            <person name="Casati P."/>
            <person name="Brasca M."/>
            <person name="Quaglino F."/>
            <person name="Delledonne M."/>
        </authorList>
    </citation>
    <scope>NUCLEOTIDE SEQUENCE [LARGE SCALE GENOMIC DNA]</scope>
    <source>
        <strain evidence="2 3">R16</strain>
    </source>
</reference>
<evidence type="ECO:0000259" key="1">
    <source>
        <dbReference type="Pfam" id="PF18818"/>
    </source>
</evidence>
<evidence type="ECO:0000313" key="3">
    <source>
        <dbReference type="Proteomes" id="UP000234789"/>
    </source>
</evidence>
<dbReference type="AlphaFoldDB" id="A0A2N5MZP7"/>
<feature type="domain" description="Polyvalent protein metallopeptidase" evidence="1">
    <location>
        <begin position="1"/>
        <end position="43"/>
    </location>
</feature>
<protein>
    <submittedName>
        <fullName evidence="2">Antirestriction protein</fullName>
    </submittedName>
</protein>
<name>A0A2N5MZP7_9BACL</name>
<dbReference type="Pfam" id="PF18818">
    <property type="entry name" value="MPTase-PolyVal"/>
    <property type="match status" value="1"/>
</dbReference>
<sequence length="68" mass="7025">MGAAMLCGVAGIEHVTLDNSAAYLKSWISALRGDSRLIVTASSAAQKAADLILGTQVEYTQGNEVKAS</sequence>
<evidence type="ECO:0000313" key="2">
    <source>
        <dbReference type="EMBL" id="PLT43532.1"/>
    </source>
</evidence>
<dbReference type="InterPro" id="IPR041459">
    <property type="entry name" value="MPTase-PolyVal"/>
</dbReference>
<proteinExistence type="predicted"/>
<dbReference type="EMBL" id="NFEZ01000005">
    <property type="protein sequence ID" value="PLT43532.1"/>
    <property type="molecule type" value="Genomic_DNA"/>
</dbReference>
<keyword evidence="3" id="KW-1185">Reference proteome</keyword>
<comment type="caution">
    <text evidence="2">The sequence shown here is derived from an EMBL/GenBank/DDBJ whole genome shotgun (WGS) entry which is preliminary data.</text>
</comment>
<organism evidence="2 3">
    <name type="scientific">Paenibacillus pasadenensis</name>
    <dbReference type="NCBI Taxonomy" id="217090"/>
    <lineage>
        <taxon>Bacteria</taxon>
        <taxon>Bacillati</taxon>
        <taxon>Bacillota</taxon>
        <taxon>Bacilli</taxon>
        <taxon>Bacillales</taxon>
        <taxon>Paenibacillaceae</taxon>
        <taxon>Paenibacillus</taxon>
    </lineage>
</organism>
<gene>
    <name evidence="2" type="ORF">B8V81_5072</name>
</gene>
<accession>A0A2N5MZP7</accession>
<dbReference type="Proteomes" id="UP000234789">
    <property type="component" value="Unassembled WGS sequence"/>
</dbReference>